<dbReference type="AlphaFoldDB" id="A0A1C3KRZ6"/>
<reference evidence="2 3" key="1">
    <citation type="submission" date="2016-06" db="EMBL/GenBank/DDBJ databases">
        <authorList>
            <consortium name="Pathogen Informatics"/>
        </authorList>
    </citation>
    <scope>NUCLEOTIDE SEQUENCE [LARGE SCALE GENOMIC DNA]</scope>
    <source>
        <strain evidence="2">PowCR01</strain>
    </source>
</reference>
<dbReference type="Proteomes" id="UP000243200">
    <property type="component" value="Chromosome 8"/>
</dbReference>
<feature type="region of interest" description="Disordered" evidence="1">
    <location>
        <begin position="85"/>
        <end position="151"/>
    </location>
</feature>
<feature type="compositionally biased region" description="Acidic residues" evidence="1">
    <location>
        <begin position="594"/>
        <end position="645"/>
    </location>
</feature>
<evidence type="ECO:0000313" key="2">
    <source>
        <dbReference type="EMBL" id="SBT76905.1"/>
    </source>
</evidence>
<evidence type="ECO:0000256" key="1">
    <source>
        <dbReference type="SAM" id="MobiDB-lite"/>
    </source>
</evidence>
<dbReference type="VEuPathDB" id="PlasmoDB:POWCR01_080040400"/>
<feature type="compositionally biased region" description="Polar residues" evidence="1">
    <location>
        <begin position="572"/>
        <end position="581"/>
    </location>
</feature>
<feature type="compositionally biased region" description="Polar residues" evidence="1">
    <location>
        <begin position="189"/>
        <end position="206"/>
    </location>
</feature>
<dbReference type="EMBL" id="LT594512">
    <property type="protein sequence ID" value="SBT76905.1"/>
    <property type="molecule type" value="Genomic_DNA"/>
</dbReference>
<protein>
    <submittedName>
        <fullName evidence="2">Uncharacterized protein</fullName>
    </submittedName>
</protein>
<feature type="compositionally biased region" description="Polar residues" evidence="1">
    <location>
        <begin position="141"/>
        <end position="151"/>
    </location>
</feature>
<sequence length="837" mass="91413">MNFLNLLKGEKNNGGEVASKTNSSKQNMHGEEYEEVNCNNPSSIRDGENVINDIHSGGMNRHMNFTQNEKKNVAFLQEGVQQEDAFVSSGGSSADDISGSAPANNPFEGSDVGNHGVLCDNPNNNERKESYDNRSKDNHHINMSRSRINDNSFEQDEETNLMMCYQNGDFYEDHSNANYTFIDKGMNEGNPTNECNTDGTSLSSEGHPNKEDIEQVGESSTLANGKEIISNCRNGNHLHIMNNMEGKNQLVGSTEGERCTDIMKNNLTKDVLTGKDLHNSYHVGTFFLNNGETPPCVEYVHEKSVENSAVPYTTEGENQASRSGAHVFGGTGYSYYNAGGDRAGGDRAGGDRAGGDRAGGDRAGGDRAGGDRAGGDRAGGDRAGGDRAGGDRAGGDRAGGDNVLVSVDPSGASKCTQSVGQNASSSGIGSGISSSISSNISSNIGSASVSARKFPSGGKSDAGAYAATRWPKSDLFGVSNFGANYRGFAKDVGKNYYGFSNAKVKAVRHAGGAFRGDPVSCSDKCTSIGSQSSRRKSGSEFFGKRYTEGIGAAPNFMKSSYELGNKIGELQVSSSLGGNSNRMDDRDKAKNNAEGEDGEGEEGEGEEEGEDGEGEEGEGEEEGEDGEEDGEGEDGEDGEDGEEGEKDFEYYYKKTINFFKEEFSFKGLDNINMDSDDSFSDRVILEKTPFFKLVHFEKKLATERKRVLNYYKEDRKQIYANNINKDKQFSHIFINNEKYYDAKEILAYLLPYHTFYLDDICIDSSESNDNCEKNAEGDMKEIEESIHKIRDSFREYTNPAVIWSFNKIIDKSYDQHDKRRKVENEEKWKNSCDMSDV</sequence>
<organism evidence="2 3">
    <name type="scientific">Plasmodium ovale</name>
    <name type="common">malaria parasite P. ovale</name>
    <dbReference type="NCBI Taxonomy" id="36330"/>
    <lineage>
        <taxon>Eukaryota</taxon>
        <taxon>Sar</taxon>
        <taxon>Alveolata</taxon>
        <taxon>Apicomplexa</taxon>
        <taxon>Aconoidasida</taxon>
        <taxon>Haemosporida</taxon>
        <taxon>Plasmodiidae</taxon>
        <taxon>Plasmodium</taxon>
        <taxon>Plasmodium (Plasmodium)</taxon>
    </lineage>
</organism>
<feature type="compositionally biased region" description="Low complexity" evidence="1">
    <location>
        <begin position="88"/>
        <end position="101"/>
    </location>
</feature>
<feature type="region of interest" description="Disordered" evidence="1">
    <location>
        <begin position="1"/>
        <end position="43"/>
    </location>
</feature>
<dbReference type="VEuPathDB" id="PlasmoDB:PocGH01_08042100"/>
<proteinExistence type="predicted"/>
<feature type="compositionally biased region" description="Basic and acidic residues" evidence="1">
    <location>
        <begin position="125"/>
        <end position="140"/>
    </location>
</feature>
<feature type="compositionally biased region" description="Polar residues" evidence="1">
    <location>
        <begin position="523"/>
        <end position="532"/>
    </location>
</feature>
<evidence type="ECO:0000313" key="3">
    <source>
        <dbReference type="Proteomes" id="UP000243200"/>
    </source>
</evidence>
<name>A0A1C3KRZ6_PLAOA</name>
<feature type="compositionally biased region" description="Basic and acidic residues" evidence="1">
    <location>
        <begin position="582"/>
        <end position="593"/>
    </location>
</feature>
<feature type="compositionally biased region" description="Low complexity" evidence="1">
    <location>
        <begin position="422"/>
        <end position="432"/>
    </location>
</feature>
<dbReference type="OrthoDB" id="337525at2759"/>
<feature type="compositionally biased region" description="Basic and acidic residues" evidence="1">
    <location>
        <begin position="343"/>
        <end position="399"/>
    </location>
</feature>
<accession>A0A1C3KRZ6</accession>
<feature type="region of interest" description="Disordered" evidence="1">
    <location>
        <begin position="189"/>
        <end position="219"/>
    </location>
</feature>
<feature type="region of interest" description="Disordered" evidence="1">
    <location>
        <begin position="342"/>
        <end position="432"/>
    </location>
</feature>
<feature type="region of interest" description="Disordered" evidence="1">
    <location>
        <begin position="521"/>
        <end position="540"/>
    </location>
</feature>
<feature type="region of interest" description="Disordered" evidence="1">
    <location>
        <begin position="572"/>
        <end position="645"/>
    </location>
</feature>
<gene>
    <name evidence="2" type="primary">PowCR01_080040400</name>
    <name evidence="2" type="ORF">POWCR01_080040400</name>
</gene>